<evidence type="ECO:0000313" key="2">
    <source>
        <dbReference type="EMBL" id="VDM54347.1"/>
    </source>
</evidence>
<keyword evidence="3" id="KW-1185">Reference proteome</keyword>
<feature type="transmembrane region" description="Helical" evidence="1">
    <location>
        <begin position="108"/>
        <end position="124"/>
    </location>
</feature>
<name>A0A158PF25_ANGCS</name>
<proteinExistence type="predicted"/>
<dbReference type="WBParaSite" id="ACOC_0000276101-mRNA-1">
    <property type="protein sequence ID" value="ACOC_0000276101-mRNA-1"/>
    <property type="gene ID" value="ACOC_0000276101"/>
</dbReference>
<dbReference type="Proteomes" id="UP000267027">
    <property type="component" value="Unassembled WGS sequence"/>
</dbReference>
<dbReference type="OrthoDB" id="5867968at2759"/>
<organism evidence="4">
    <name type="scientific">Angiostrongylus costaricensis</name>
    <name type="common">Nematode worm</name>
    <dbReference type="NCBI Taxonomy" id="334426"/>
    <lineage>
        <taxon>Eukaryota</taxon>
        <taxon>Metazoa</taxon>
        <taxon>Ecdysozoa</taxon>
        <taxon>Nematoda</taxon>
        <taxon>Chromadorea</taxon>
        <taxon>Rhabditida</taxon>
        <taxon>Rhabditina</taxon>
        <taxon>Rhabditomorpha</taxon>
        <taxon>Strongyloidea</taxon>
        <taxon>Metastrongylidae</taxon>
        <taxon>Angiostrongylus</taxon>
    </lineage>
</organism>
<dbReference type="EMBL" id="UYYA01000621">
    <property type="protein sequence ID" value="VDM54347.1"/>
    <property type="molecule type" value="Genomic_DNA"/>
</dbReference>
<dbReference type="AlphaFoldDB" id="A0A158PF25"/>
<keyword evidence="1" id="KW-0812">Transmembrane</keyword>
<evidence type="ECO:0000256" key="1">
    <source>
        <dbReference type="SAM" id="Phobius"/>
    </source>
</evidence>
<keyword evidence="1" id="KW-1133">Transmembrane helix</keyword>
<keyword evidence="1" id="KW-0472">Membrane</keyword>
<protein>
    <submittedName>
        <fullName evidence="4">ZM domain-containing protein</fullName>
    </submittedName>
</protein>
<sequence length="169" mass="19593">MSHHYKLAQGIKGIVDTSPPFSMYNSPISVHYVPKRASSADAIKRRQPKLPRPHRELVEFIGEANSPSLRLPLPLKGIDVKPKILQSRNYQPPLHRNRQVWSRASRSFIWNFFLCLVIWLPNYFSHDRMSGYKLAGILDYSVAFQLSLPNSLHPLFLKSVLYLHLLHLR</sequence>
<reference evidence="4" key="1">
    <citation type="submission" date="2016-04" db="UniProtKB">
        <authorList>
            <consortium name="WormBaseParasite"/>
        </authorList>
    </citation>
    <scope>IDENTIFICATION</scope>
</reference>
<accession>A0A158PF25</accession>
<evidence type="ECO:0000313" key="3">
    <source>
        <dbReference type="Proteomes" id="UP000267027"/>
    </source>
</evidence>
<reference evidence="2 3" key="2">
    <citation type="submission" date="2018-11" db="EMBL/GenBank/DDBJ databases">
        <authorList>
            <consortium name="Pathogen Informatics"/>
        </authorList>
    </citation>
    <scope>NUCLEOTIDE SEQUENCE [LARGE SCALE GENOMIC DNA]</scope>
    <source>
        <strain evidence="2 3">Costa Rica</strain>
    </source>
</reference>
<evidence type="ECO:0000313" key="4">
    <source>
        <dbReference type="WBParaSite" id="ACOC_0000276101-mRNA-1"/>
    </source>
</evidence>
<gene>
    <name evidence="2" type="ORF">ACOC_LOCUS2762</name>
</gene>